<accession>A0A7M7NIT3</accession>
<dbReference type="GO" id="GO:0007186">
    <property type="term" value="P:G protein-coupled receptor signaling pathway"/>
    <property type="evidence" value="ECO:0000318"/>
    <property type="project" value="GO_Central"/>
</dbReference>
<evidence type="ECO:0000259" key="6">
    <source>
        <dbReference type="PROSITE" id="PS50261"/>
    </source>
</evidence>
<feature type="transmembrane region" description="Helical" evidence="5">
    <location>
        <begin position="59"/>
        <end position="80"/>
    </location>
</feature>
<dbReference type="OMA" id="CWKTERS"/>
<proteinExistence type="predicted"/>
<dbReference type="InParanoid" id="A0A7M7NIT3"/>
<keyword evidence="8" id="KW-1185">Reference proteome</keyword>
<dbReference type="FunFam" id="1.20.1070.10:FF:001261">
    <property type="entry name" value="Uncharacterized protein"/>
    <property type="match status" value="1"/>
</dbReference>
<dbReference type="Pfam" id="PF00002">
    <property type="entry name" value="7tm_2"/>
    <property type="match status" value="1"/>
</dbReference>
<feature type="transmembrane region" description="Helical" evidence="5">
    <location>
        <begin position="6"/>
        <end position="23"/>
    </location>
</feature>
<feature type="transmembrane region" description="Helical" evidence="5">
    <location>
        <begin position="35"/>
        <end position="53"/>
    </location>
</feature>
<name>A0A7M7NIT3_STRPU</name>
<sequence length="283" mass="31736">MTRIFNSISIFALFLSVIIFTYLKLYTSDQVKVHICLAISLALAQLVMLFMGQTEHKGICRAIAGIMHYLLTAYCISMILEGTLLHRKASRTHKAPAKGWVILLCVWGIPCVMIAVMMGSVIDGYGGECACWLNVQYGTMWIWLAEVCLVVAVNTVLLSLIMRTFISLKANTKKSENDRLKATARALLIMMPMMGMTWMFALLQASFKNVFLQWLFILLNALQGPLFFVFQCIMHPEVQKVIGRKRKTVDSSKWAMKTSTTGIGRTELTGISHATESKLGEVH</sequence>
<evidence type="ECO:0000313" key="8">
    <source>
        <dbReference type="Proteomes" id="UP000007110"/>
    </source>
</evidence>
<dbReference type="PANTHER" id="PTHR12011:SF471">
    <property type="entry name" value="G-PROTEIN COUPLED RECEPTORS FAMILY 2 PROFILE 2 DOMAIN-CONTAINING PROTEIN"/>
    <property type="match status" value="1"/>
</dbReference>
<comment type="subcellular location">
    <subcellularLocation>
        <location evidence="1">Membrane</location>
        <topology evidence="1">Multi-pass membrane protein</topology>
    </subcellularLocation>
</comment>
<feature type="transmembrane region" description="Helical" evidence="5">
    <location>
        <begin position="186"/>
        <end position="205"/>
    </location>
</feature>
<reference evidence="7" key="2">
    <citation type="submission" date="2021-01" db="UniProtKB">
        <authorList>
            <consortium name="EnsemblMetazoa"/>
        </authorList>
    </citation>
    <scope>IDENTIFICATION</scope>
</reference>
<dbReference type="PRINTS" id="PR00249">
    <property type="entry name" value="GPCRSECRETIN"/>
</dbReference>
<dbReference type="GO" id="GO:0004930">
    <property type="term" value="F:G protein-coupled receptor activity"/>
    <property type="evidence" value="ECO:0000318"/>
    <property type="project" value="GO_Central"/>
</dbReference>
<keyword evidence="2 5" id="KW-0812">Transmembrane</keyword>
<dbReference type="PANTHER" id="PTHR12011">
    <property type="entry name" value="ADHESION G-PROTEIN COUPLED RECEPTOR"/>
    <property type="match status" value="1"/>
</dbReference>
<evidence type="ECO:0000256" key="4">
    <source>
        <dbReference type="ARBA" id="ARBA00023136"/>
    </source>
</evidence>
<dbReference type="OrthoDB" id="347083at2759"/>
<dbReference type="GO" id="GO:0007166">
    <property type="term" value="P:cell surface receptor signaling pathway"/>
    <property type="evidence" value="ECO:0007669"/>
    <property type="project" value="InterPro"/>
</dbReference>
<evidence type="ECO:0000256" key="3">
    <source>
        <dbReference type="ARBA" id="ARBA00022989"/>
    </source>
</evidence>
<dbReference type="RefSeq" id="XP_030837255.1">
    <property type="nucleotide sequence ID" value="XM_030981395.1"/>
</dbReference>
<dbReference type="Proteomes" id="UP000007110">
    <property type="component" value="Unassembled WGS sequence"/>
</dbReference>
<evidence type="ECO:0000313" key="7">
    <source>
        <dbReference type="EnsemblMetazoa" id="XP_030837255"/>
    </source>
</evidence>
<evidence type="ECO:0000256" key="2">
    <source>
        <dbReference type="ARBA" id="ARBA00022692"/>
    </source>
</evidence>
<dbReference type="AlphaFoldDB" id="A0A7M7NIT3"/>
<dbReference type="InterPro" id="IPR017981">
    <property type="entry name" value="GPCR_2-like_7TM"/>
</dbReference>
<evidence type="ECO:0000256" key="5">
    <source>
        <dbReference type="SAM" id="Phobius"/>
    </source>
</evidence>
<dbReference type="EnsemblMetazoa" id="XM_030981395">
    <property type="protein sequence ID" value="XP_030837255"/>
    <property type="gene ID" value="LOC105439321"/>
</dbReference>
<dbReference type="GeneID" id="105439321"/>
<dbReference type="PROSITE" id="PS50261">
    <property type="entry name" value="G_PROTEIN_RECEP_F2_4"/>
    <property type="match status" value="1"/>
</dbReference>
<keyword evidence="4 5" id="KW-0472">Membrane</keyword>
<feature type="transmembrane region" description="Helical" evidence="5">
    <location>
        <begin position="211"/>
        <end position="230"/>
    </location>
</feature>
<dbReference type="InterPro" id="IPR000832">
    <property type="entry name" value="GPCR_2_secretin-like"/>
</dbReference>
<feature type="transmembrane region" description="Helical" evidence="5">
    <location>
        <begin position="142"/>
        <end position="166"/>
    </location>
</feature>
<protein>
    <recommendedName>
        <fullName evidence="6">G-protein coupled receptors family 2 profile 2 domain-containing protein</fullName>
    </recommendedName>
</protein>
<reference evidence="8" key="1">
    <citation type="submission" date="2015-02" db="EMBL/GenBank/DDBJ databases">
        <title>Genome sequencing for Strongylocentrotus purpuratus.</title>
        <authorList>
            <person name="Murali S."/>
            <person name="Liu Y."/>
            <person name="Vee V."/>
            <person name="English A."/>
            <person name="Wang M."/>
            <person name="Skinner E."/>
            <person name="Han Y."/>
            <person name="Muzny D.M."/>
            <person name="Worley K.C."/>
            <person name="Gibbs R.A."/>
        </authorList>
    </citation>
    <scope>NUCLEOTIDE SEQUENCE</scope>
</reference>
<keyword evidence="3 5" id="KW-1133">Transmembrane helix</keyword>
<dbReference type="KEGG" id="spu:105439321"/>
<dbReference type="Gene3D" id="1.20.1070.10">
    <property type="entry name" value="Rhodopsin 7-helix transmembrane proteins"/>
    <property type="match status" value="1"/>
</dbReference>
<dbReference type="GO" id="GO:0005886">
    <property type="term" value="C:plasma membrane"/>
    <property type="evidence" value="ECO:0000318"/>
    <property type="project" value="GO_Central"/>
</dbReference>
<feature type="transmembrane region" description="Helical" evidence="5">
    <location>
        <begin position="100"/>
        <end position="122"/>
    </location>
</feature>
<evidence type="ECO:0000256" key="1">
    <source>
        <dbReference type="ARBA" id="ARBA00004141"/>
    </source>
</evidence>
<organism evidence="7 8">
    <name type="scientific">Strongylocentrotus purpuratus</name>
    <name type="common">Purple sea urchin</name>
    <dbReference type="NCBI Taxonomy" id="7668"/>
    <lineage>
        <taxon>Eukaryota</taxon>
        <taxon>Metazoa</taxon>
        <taxon>Echinodermata</taxon>
        <taxon>Eleutherozoa</taxon>
        <taxon>Echinozoa</taxon>
        <taxon>Echinoidea</taxon>
        <taxon>Euechinoidea</taxon>
        <taxon>Echinacea</taxon>
        <taxon>Camarodonta</taxon>
        <taxon>Echinidea</taxon>
        <taxon>Strongylocentrotidae</taxon>
        <taxon>Strongylocentrotus</taxon>
    </lineage>
</organism>
<feature type="domain" description="G-protein coupled receptors family 2 profile 2" evidence="6">
    <location>
        <begin position="1"/>
        <end position="235"/>
    </location>
</feature>